<dbReference type="SUPFAM" id="SSF50249">
    <property type="entry name" value="Nucleic acid-binding proteins"/>
    <property type="match status" value="1"/>
</dbReference>
<dbReference type="InterPro" id="IPR027417">
    <property type="entry name" value="P-loop_NTPase"/>
</dbReference>
<dbReference type="Pfam" id="PF00493">
    <property type="entry name" value="MCM"/>
    <property type="match status" value="1"/>
</dbReference>
<evidence type="ECO:0000256" key="2">
    <source>
        <dbReference type="ARBA" id="ARBA00022840"/>
    </source>
</evidence>
<comment type="caution">
    <text evidence="6">The sequence shown here is derived from an EMBL/GenBank/DDBJ whole genome shotgun (WGS) entry which is preliminary data.</text>
</comment>
<dbReference type="Gene3D" id="2.20.28.10">
    <property type="match status" value="1"/>
</dbReference>
<dbReference type="Pfam" id="PF17207">
    <property type="entry name" value="MCM_OB"/>
    <property type="match status" value="1"/>
</dbReference>
<dbReference type="PANTHER" id="PTHR11630">
    <property type="entry name" value="DNA REPLICATION LICENSING FACTOR MCM FAMILY MEMBER"/>
    <property type="match status" value="1"/>
</dbReference>
<dbReference type="PANTHER" id="PTHR11630:SF42">
    <property type="entry name" value="DNA REPLICATION LICENSING FACTOR MCM5"/>
    <property type="match status" value="1"/>
</dbReference>
<dbReference type="InterPro" id="IPR012340">
    <property type="entry name" value="NA-bd_OB-fold"/>
</dbReference>
<keyword evidence="7" id="KW-1185">Reference proteome</keyword>
<dbReference type="GO" id="GO:0005634">
    <property type="term" value="C:nucleus"/>
    <property type="evidence" value="ECO:0007669"/>
    <property type="project" value="TreeGrafter"/>
</dbReference>
<feature type="domain" description="MCM OB" evidence="5">
    <location>
        <begin position="33"/>
        <end position="150"/>
    </location>
</feature>
<dbReference type="GO" id="GO:0000727">
    <property type="term" value="P:double-strand break repair via break-induced replication"/>
    <property type="evidence" value="ECO:0007669"/>
    <property type="project" value="TreeGrafter"/>
</dbReference>
<dbReference type="GO" id="GO:0017116">
    <property type="term" value="F:single-stranded DNA helicase activity"/>
    <property type="evidence" value="ECO:0007669"/>
    <property type="project" value="TreeGrafter"/>
</dbReference>
<dbReference type="InterPro" id="IPR031327">
    <property type="entry name" value="MCM"/>
</dbReference>
<dbReference type="GO" id="GO:0006270">
    <property type="term" value="P:DNA replication initiation"/>
    <property type="evidence" value="ECO:0007669"/>
    <property type="project" value="TreeGrafter"/>
</dbReference>
<evidence type="ECO:0000259" key="5">
    <source>
        <dbReference type="Pfam" id="PF17207"/>
    </source>
</evidence>
<reference evidence="6 7" key="1">
    <citation type="submission" date="2019-07" db="EMBL/GenBank/DDBJ databases">
        <title>De Novo Assembly of kiwifruit Actinidia rufa.</title>
        <authorList>
            <person name="Sugita-Konishi S."/>
            <person name="Sato K."/>
            <person name="Mori E."/>
            <person name="Abe Y."/>
            <person name="Kisaki G."/>
            <person name="Hamano K."/>
            <person name="Suezawa K."/>
            <person name="Otani M."/>
            <person name="Fukuda T."/>
            <person name="Manabe T."/>
            <person name="Gomi K."/>
            <person name="Tabuchi M."/>
            <person name="Akimitsu K."/>
            <person name="Kataoka I."/>
        </authorList>
    </citation>
    <scope>NUCLEOTIDE SEQUENCE [LARGE SCALE GENOMIC DNA]</scope>
    <source>
        <strain evidence="7">cv. Fuchu</strain>
    </source>
</reference>
<accession>A0A7J0EIL8</accession>
<dbReference type="Gene3D" id="3.40.50.300">
    <property type="entry name" value="P-loop containing nucleotide triphosphate hydrolases"/>
    <property type="match status" value="1"/>
</dbReference>
<feature type="domain" description="MCM C-terminal AAA(+) ATPase" evidence="4">
    <location>
        <begin position="187"/>
        <end position="238"/>
    </location>
</feature>
<dbReference type="SMART" id="SM00350">
    <property type="entry name" value="MCM"/>
    <property type="match status" value="1"/>
</dbReference>
<proteinExistence type="predicted"/>
<keyword evidence="1" id="KW-0547">Nucleotide-binding</keyword>
<sequence length="282" mass="31115">MSGWDEGSIFYSDQAQFPRGGNGGSDPEQAAPYISKLVKISGITIAASRTKAKATYVTLVCKNCKNVKTVRGRPRLGGAIMPRSFDFIQVGEDSCLIDPWIVIPDRSKYVDQQTLKLQENPEDVLTGELPRNLLLFVNRHLLQTIVPGTSHKGAVAIRQSYIRVVGIEEANEADSRYPANFTADEIGEFKKFSSEGNAYQNICSKIAPSIFGHDDVKKAVSCLLFEGLRKAQGYKFKSKSLEEVLKSTRKMEAKLIGYDEAPIDVTAPVAIPLEKLELQEPS</sequence>
<protein>
    <submittedName>
        <fullName evidence="6">Minichromosome maintenance (MCM2/3/5) family protein</fullName>
    </submittedName>
</protein>
<name>A0A7J0EIL8_9ERIC</name>
<keyword evidence="2" id="KW-0067">ATP-binding</keyword>
<evidence type="ECO:0000313" key="7">
    <source>
        <dbReference type="Proteomes" id="UP000585474"/>
    </source>
</evidence>
<gene>
    <name evidence="6" type="ORF">Acr_04g0004870</name>
</gene>
<evidence type="ECO:0000256" key="1">
    <source>
        <dbReference type="ARBA" id="ARBA00022741"/>
    </source>
</evidence>
<dbReference type="InterPro" id="IPR001208">
    <property type="entry name" value="MCM_dom"/>
</dbReference>
<dbReference type="GO" id="GO:0043138">
    <property type="term" value="F:3'-5' DNA helicase activity"/>
    <property type="evidence" value="ECO:0007669"/>
    <property type="project" value="TreeGrafter"/>
</dbReference>
<dbReference type="EMBL" id="BJWL01000004">
    <property type="protein sequence ID" value="GFY85749.1"/>
    <property type="molecule type" value="Genomic_DNA"/>
</dbReference>
<comment type="catalytic activity">
    <reaction evidence="3">
        <text>ATP + H2O = ADP + phosphate + H(+)</text>
        <dbReference type="Rhea" id="RHEA:13065"/>
        <dbReference type="ChEBI" id="CHEBI:15377"/>
        <dbReference type="ChEBI" id="CHEBI:15378"/>
        <dbReference type="ChEBI" id="CHEBI:30616"/>
        <dbReference type="ChEBI" id="CHEBI:43474"/>
        <dbReference type="ChEBI" id="CHEBI:456216"/>
        <dbReference type="EC" id="3.6.4.12"/>
    </reaction>
</comment>
<dbReference type="OrthoDB" id="10036721at2759"/>
<organism evidence="6 7">
    <name type="scientific">Actinidia rufa</name>
    <dbReference type="NCBI Taxonomy" id="165716"/>
    <lineage>
        <taxon>Eukaryota</taxon>
        <taxon>Viridiplantae</taxon>
        <taxon>Streptophyta</taxon>
        <taxon>Embryophyta</taxon>
        <taxon>Tracheophyta</taxon>
        <taxon>Spermatophyta</taxon>
        <taxon>Magnoliopsida</taxon>
        <taxon>eudicotyledons</taxon>
        <taxon>Gunneridae</taxon>
        <taxon>Pentapetalae</taxon>
        <taxon>asterids</taxon>
        <taxon>Ericales</taxon>
        <taxon>Actinidiaceae</taxon>
        <taxon>Actinidia</taxon>
    </lineage>
</organism>
<dbReference type="Gene3D" id="2.40.50.140">
    <property type="entry name" value="Nucleic acid-binding proteins"/>
    <property type="match status" value="1"/>
</dbReference>
<dbReference type="GO" id="GO:0003697">
    <property type="term" value="F:single-stranded DNA binding"/>
    <property type="evidence" value="ECO:0007669"/>
    <property type="project" value="TreeGrafter"/>
</dbReference>
<evidence type="ECO:0000259" key="4">
    <source>
        <dbReference type="Pfam" id="PF00493"/>
    </source>
</evidence>
<dbReference type="GO" id="GO:0042555">
    <property type="term" value="C:MCM complex"/>
    <property type="evidence" value="ECO:0007669"/>
    <property type="project" value="TreeGrafter"/>
</dbReference>
<dbReference type="GO" id="GO:0005524">
    <property type="term" value="F:ATP binding"/>
    <property type="evidence" value="ECO:0007669"/>
    <property type="project" value="UniProtKB-KW"/>
</dbReference>
<evidence type="ECO:0000256" key="3">
    <source>
        <dbReference type="ARBA" id="ARBA00047995"/>
    </source>
</evidence>
<dbReference type="AlphaFoldDB" id="A0A7J0EIL8"/>
<dbReference type="InterPro" id="IPR033762">
    <property type="entry name" value="MCM_OB"/>
</dbReference>
<dbReference type="Proteomes" id="UP000585474">
    <property type="component" value="Unassembled WGS sequence"/>
</dbReference>
<evidence type="ECO:0000313" key="6">
    <source>
        <dbReference type="EMBL" id="GFY85749.1"/>
    </source>
</evidence>